<accession>A0ABX7YW96</accession>
<feature type="signal peptide" evidence="9">
    <location>
        <begin position="1"/>
        <end position="25"/>
    </location>
</feature>
<organism evidence="11 12">
    <name type="scientific">Shewanella yunxiaonensis</name>
    <dbReference type="NCBI Taxonomy" id="2829809"/>
    <lineage>
        <taxon>Bacteria</taxon>
        <taxon>Pseudomonadati</taxon>
        <taxon>Pseudomonadota</taxon>
        <taxon>Gammaproteobacteria</taxon>
        <taxon>Alteromonadales</taxon>
        <taxon>Shewanellaceae</taxon>
        <taxon>Shewanella</taxon>
    </lineage>
</organism>
<dbReference type="InterPro" id="IPR012286">
    <property type="entry name" value="Tetrahaem_cytochrome"/>
</dbReference>
<evidence type="ECO:0000256" key="6">
    <source>
        <dbReference type="ARBA" id="ARBA00022764"/>
    </source>
</evidence>
<keyword evidence="7" id="KW-0249">Electron transport</keyword>
<evidence type="ECO:0000256" key="7">
    <source>
        <dbReference type="ARBA" id="ARBA00022982"/>
    </source>
</evidence>
<evidence type="ECO:0000313" key="12">
    <source>
        <dbReference type="Proteomes" id="UP000679575"/>
    </source>
</evidence>
<keyword evidence="5" id="KW-0479">Metal-binding</keyword>
<dbReference type="EMBL" id="CP073587">
    <property type="protein sequence ID" value="QUN07083.1"/>
    <property type="molecule type" value="Genomic_DNA"/>
</dbReference>
<keyword evidence="9" id="KW-0732">Signal</keyword>
<comment type="subcellular location">
    <subcellularLocation>
        <location evidence="2">Periplasm</location>
    </subcellularLocation>
</comment>
<protein>
    <submittedName>
        <fullName evidence="11">Cytochrome c3 family protein</fullName>
    </submittedName>
</protein>
<keyword evidence="4" id="KW-0349">Heme</keyword>
<dbReference type="InterPro" id="IPR036280">
    <property type="entry name" value="Multihaem_cyt_sf"/>
</dbReference>
<keyword evidence="6" id="KW-0574">Periplasm</keyword>
<gene>
    <name evidence="11" type="ORF">KDN34_06540</name>
</gene>
<keyword evidence="3" id="KW-0813">Transport</keyword>
<evidence type="ECO:0000259" key="10">
    <source>
        <dbReference type="Pfam" id="PF14537"/>
    </source>
</evidence>
<dbReference type="RefSeq" id="WP_212596087.1">
    <property type="nucleotide sequence ID" value="NZ_CP073587.1"/>
</dbReference>
<reference evidence="11 12" key="1">
    <citation type="submission" date="2021-04" db="EMBL/GenBank/DDBJ databases">
        <title>Novel species identification of genus Shewanella.</title>
        <authorList>
            <person name="Liu G."/>
        </authorList>
    </citation>
    <scope>NUCLEOTIDE SEQUENCE [LARGE SCALE GENOMIC DNA]</scope>
    <source>
        <strain evidence="11 12">FJAT-54481</strain>
    </source>
</reference>
<evidence type="ECO:0000256" key="9">
    <source>
        <dbReference type="SAM" id="SignalP"/>
    </source>
</evidence>
<feature type="chain" id="PRO_5046995555" evidence="9">
    <location>
        <begin position="26"/>
        <end position="117"/>
    </location>
</feature>
<keyword evidence="8" id="KW-0408">Iron</keyword>
<evidence type="ECO:0000256" key="4">
    <source>
        <dbReference type="ARBA" id="ARBA00022617"/>
    </source>
</evidence>
<sequence>MSKKLLSALFGASLAALAMSPAAFAADQKINEFHADMGGGCETCHKDGAPSSDGVYEFQQCQSCHGPLADMDAVHKPHDGKLQCNDCHKVHDEVVGQRPTCEGCHDDGRTAEKILGK</sequence>
<dbReference type="Proteomes" id="UP000679575">
    <property type="component" value="Chromosome"/>
</dbReference>
<evidence type="ECO:0000256" key="1">
    <source>
        <dbReference type="ARBA" id="ARBA00001926"/>
    </source>
</evidence>
<keyword evidence="12" id="KW-1185">Reference proteome</keyword>
<proteinExistence type="predicted"/>
<comment type="cofactor">
    <cofactor evidence="1">
        <name>heme c</name>
        <dbReference type="ChEBI" id="CHEBI:61717"/>
    </cofactor>
</comment>
<evidence type="ECO:0000256" key="2">
    <source>
        <dbReference type="ARBA" id="ARBA00004418"/>
    </source>
</evidence>
<evidence type="ECO:0000313" key="11">
    <source>
        <dbReference type="EMBL" id="QUN07083.1"/>
    </source>
</evidence>
<feature type="domain" description="Tetrahaem cytochrome" evidence="10">
    <location>
        <begin position="33"/>
        <end position="106"/>
    </location>
</feature>
<evidence type="ECO:0000256" key="3">
    <source>
        <dbReference type="ARBA" id="ARBA00022448"/>
    </source>
</evidence>
<dbReference type="Pfam" id="PF14537">
    <property type="entry name" value="Cytochrom_c3_2"/>
    <property type="match status" value="1"/>
</dbReference>
<evidence type="ECO:0000256" key="8">
    <source>
        <dbReference type="ARBA" id="ARBA00023004"/>
    </source>
</evidence>
<dbReference type="Gene3D" id="1.10.1130.10">
    <property type="entry name" value="Flavocytochrome C3, Chain A"/>
    <property type="match status" value="1"/>
</dbReference>
<evidence type="ECO:0000256" key="5">
    <source>
        <dbReference type="ARBA" id="ARBA00022723"/>
    </source>
</evidence>
<dbReference type="SUPFAM" id="SSF48695">
    <property type="entry name" value="Multiheme cytochromes"/>
    <property type="match status" value="1"/>
</dbReference>
<name>A0ABX7YW96_9GAMM</name>